<organism evidence="2 3">
    <name type="scientific">Asanoa iriomotensis</name>
    <dbReference type="NCBI Taxonomy" id="234613"/>
    <lineage>
        <taxon>Bacteria</taxon>
        <taxon>Bacillati</taxon>
        <taxon>Actinomycetota</taxon>
        <taxon>Actinomycetes</taxon>
        <taxon>Micromonosporales</taxon>
        <taxon>Micromonosporaceae</taxon>
        <taxon>Asanoa</taxon>
    </lineage>
</organism>
<comment type="caution">
    <text evidence="2">The sequence shown here is derived from an EMBL/GenBank/DDBJ whole genome shotgun (WGS) entry which is preliminary data.</text>
</comment>
<dbReference type="EMBL" id="BONC01000064">
    <property type="protein sequence ID" value="GIF60311.1"/>
    <property type="molecule type" value="Genomic_DNA"/>
</dbReference>
<feature type="domain" description="Glyoxalase-like" evidence="1">
    <location>
        <begin position="10"/>
        <end position="115"/>
    </location>
</feature>
<protein>
    <submittedName>
        <fullName evidence="2">Glyoxalase</fullName>
    </submittedName>
</protein>
<name>A0ABQ4CCW0_9ACTN</name>
<reference evidence="2 3" key="1">
    <citation type="submission" date="2021-01" db="EMBL/GenBank/DDBJ databases">
        <title>Whole genome shotgun sequence of Asanoa iriomotensis NBRC 100142.</title>
        <authorList>
            <person name="Komaki H."/>
            <person name="Tamura T."/>
        </authorList>
    </citation>
    <scope>NUCLEOTIDE SEQUENCE [LARGE SCALE GENOMIC DNA]</scope>
    <source>
        <strain evidence="2 3">NBRC 100142</strain>
    </source>
</reference>
<dbReference type="SUPFAM" id="SSF54593">
    <property type="entry name" value="Glyoxalase/Bleomycin resistance protein/Dihydroxybiphenyl dioxygenase"/>
    <property type="match status" value="1"/>
</dbReference>
<dbReference type="CDD" id="cd06587">
    <property type="entry name" value="VOC"/>
    <property type="match status" value="1"/>
</dbReference>
<dbReference type="Gene3D" id="3.10.180.10">
    <property type="entry name" value="2,3-Dihydroxybiphenyl 1,2-Dioxygenase, domain 1"/>
    <property type="match status" value="1"/>
</dbReference>
<dbReference type="RefSeq" id="WP_203707128.1">
    <property type="nucleotide sequence ID" value="NZ_BAAALU010000009.1"/>
</dbReference>
<gene>
    <name evidence="2" type="ORF">Air01nite_64060</name>
</gene>
<keyword evidence="3" id="KW-1185">Reference proteome</keyword>
<accession>A0ABQ4CCW0</accession>
<dbReference type="Pfam" id="PF18029">
    <property type="entry name" value="Glyoxalase_6"/>
    <property type="match status" value="1"/>
</dbReference>
<dbReference type="PANTHER" id="PTHR35908">
    <property type="entry name" value="HYPOTHETICAL FUSION PROTEIN"/>
    <property type="match status" value="1"/>
</dbReference>
<dbReference type="PANTHER" id="PTHR35908:SF1">
    <property type="entry name" value="CONSERVED PROTEIN"/>
    <property type="match status" value="1"/>
</dbReference>
<dbReference type="InterPro" id="IPR029068">
    <property type="entry name" value="Glyas_Bleomycin-R_OHBP_Dase"/>
</dbReference>
<evidence type="ECO:0000259" key="1">
    <source>
        <dbReference type="Pfam" id="PF18029"/>
    </source>
</evidence>
<evidence type="ECO:0000313" key="2">
    <source>
        <dbReference type="EMBL" id="GIF60311.1"/>
    </source>
</evidence>
<evidence type="ECO:0000313" key="3">
    <source>
        <dbReference type="Proteomes" id="UP000624325"/>
    </source>
</evidence>
<proteinExistence type="predicted"/>
<dbReference type="InterPro" id="IPR041581">
    <property type="entry name" value="Glyoxalase_6"/>
</dbReference>
<dbReference type="Proteomes" id="UP000624325">
    <property type="component" value="Unassembled WGS sequence"/>
</dbReference>
<sequence>MNAPATIATIVFDAADPAKLAAFYAQLTGWEVSYQDEDFHHLGNGPIKLGFQRVADYRGPGWPDPAKHAHLDLNVTNLDAAVETALGLGAQKPEFQPGDSWVVLTDPEGHPFCLVS</sequence>